<feature type="compositionally biased region" description="Basic and acidic residues" evidence="1">
    <location>
        <begin position="111"/>
        <end position="133"/>
    </location>
</feature>
<dbReference type="GeneID" id="31492079"/>
<name>D5AS01_RHOCB</name>
<reference key="1">
    <citation type="submission" date="2008-12" db="EMBL/GenBank/DDBJ databases">
        <title>Complete genome sequence of Rhodobacter capsulatus SB1003.</title>
        <authorList>
            <person name="Strnad H."/>
            <person name="Lapidus A."/>
            <person name="Vlcek C."/>
            <person name="Ulbrich P."/>
            <person name="Paces J."/>
            <person name="Maltsev N."/>
            <person name="Kumar V."/>
            <person name="Kogan Y."/>
            <person name="Milgram A."/>
            <person name="Rebrekov D."/>
            <person name="Mazur M."/>
            <person name="Cox R."/>
            <person name="Kyrpides N."/>
            <person name="Kolar M."/>
            <person name="Sachova J."/>
            <person name="Ridl J."/>
            <person name="Ivanova N."/>
            <person name="Kapatral V."/>
            <person name="Los T."/>
            <person name="Lykidis A."/>
            <person name="Mikhailova N."/>
            <person name="Reznik G."/>
            <person name="Vasieva O."/>
            <person name="Fonstein M."/>
            <person name="Paces V."/>
            <person name="Haselkorn R."/>
        </authorList>
    </citation>
    <scope>NUCLEOTIDE SEQUENCE</scope>
    <source>
        <strain>SB1003</strain>
    </source>
</reference>
<sequence>MITAVSNASPVTPVQAARATTASGPAFTLAEEATAPEPSRDWAGSSQASRMQEALVQARAAEANQTEAPAPAAEEGAAASEAGAEAAPAEAARTGSEHIAPAGSGSAGDAASEKQEMSDAERKKAARKAAKEIEESFDRIKQLLANRVEVPEAAPGSQAAASAWAASRKAQGIAPLPYSTASVTATST</sequence>
<feature type="compositionally biased region" description="Low complexity" evidence="1">
    <location>
        <begin position="57"/>
        <end position="94"/>
    </location>
</feature>
<evidence type="ECO:0000313" key="3">
    <source>
        <dbReference type="Proteomes" id="UP000002361"/>
    </source>
</evidence>
<feature type="compositionally biased region" description="Low complexity" evidence="1">
    <location>
        <begin position="100"/>
        <end position="110"/>
    </location>
</feature>
<dbReference type="KEGG" id="rcp:RCAP_rcc03299"/>
<evidence type="ECO:0000256" key="1">
    <source>
        <dbReference type="SAM" id="MobiDB-lite"/>
    </source>
</evidence>
<protein>
    <submittedName>
        <fullName evidence="2">Uncharacterized protein</fullName>
    </submittedName>
</protein>
<dbReference type="RefSeq" id="WP_013068995.1">
    <property type="nucleotide sequence ID" value="NC_014034.1"/>
</dbReference>
<keyword evidence="3" id="KW-1185">Reference proteome</keyword>
<accession>D5AS01</accession>
<evidence type="ECO:0000313" key="2">
    <source>
        <dbReference type="EMBL" id="ADE87023.1"/>
    </source>
</evidence>
<dbReference type="HOGENOM" id="CLU_1440043_0_0_5"/>
<feature type="region of interest" description="Disordered" evidence="1">
    <location>
        <begin position="1"/>
        <end position="133"/>
    </location>
</feature>
<feature type="compositionally biased region" description="Polar residues" evidence="1">
    <location>
        <begin position="1"/>
        <end position="23"/>
    </location>
</feature>
<proteinExistence type="predicted"/>
<reference evidence="2 3" key="2">
    <citation type="journal article" date="2010" name="J. Bacteriol.">
        <title>Complete genome sequence of the photosynthetic purple nonsulfur bacterium Rhodobacter capsulatus SB 1003.</title>
        <authorList>
            <person name="Strnad H."/>
            <person name="Lapidus A."/>
            <person name="Paces J."/>
            <person name="Ulbrich P."/>
            <person name="Vlcek C."/>
            <person name="Paces V."/>
            <person name="Haselkorn R."/>
        </authorList>
    </citation>
    <scope>NUCLEOTIDE SEQUENCE [LARGE SCALE GENOMIC DNA]</scope>
    <source>
        <strain evidence="3">ATCC BAA-309 / NBRC 16581 / SB1003</strain>
    </source>
</reference>
<dbReference type="Proteomes" id="UP000002361">
    <property type="component" value="Chromosome"/>
</dbReference>
<dbReference type="STRING" id="272942.RCAP_rcc03299"/>
<dbReference type="AlphaFoldDB" id="D5AS01"/>
<gene>
    <name evidence="2" type="ordered locus">RCAP_rcc03299</name>
</gene>
<organism evidence="2 3">
    <name type="scientific">Rhodobacter capsulatus (strain ATCC BAA-309 / NBRC 16581 / SB1003)</name>
    <dbReference type="NCBI Taxonomy" id="272942"/>
    <lineage>
        <taxon>Bacteria</taxon>
        <taxon>Pseudomonadati</taxon>
        <taxon>Pseudomonadota</taxon>
        <taxon>Alphaproteobacteria</taxon>
        <taxon>Rhodobacterales</taxon>
        <taxon>Rhodobacter group</taxon>
        <taxon>Rhodobacter</taxon>
    </lineage>
</organism>
<dbReference type="EMBL" id="CP001312">
    <property type="protein sequence ID" value="ADE87023.1"/>
    <property type="molecule type" value="Genomic_DNA"/>
</dbReference>